<dbReference type="InParanoid" id="A0A507BER1"/>
<feature type="domain" description="DUF7730" evidence="1">
    <location>
        <begin position="1"/>
        <end position="170"/>
    </location>
</feature>
<keyword evidence="3" id="KW-1185">Reference proteome</keyword>
<dbReference type="GeneID" id="41970354"/>
<dbReference type="OrthoDB" id="5420711at2759"/>
<proteinExistence type="predicted"/>
<dbReference type="Proteomes" id="UP000319257">
    <property type="component" value="Unassembled WGS sequence"/>
</dbReference>
<dbReference type="RefSeq" id="XP_030999517.1">
    <property type="nucleotide sequence ID" value="XM_031137148.1"/>
</dbReference>
<protein>
    <recommendedName>
        <fullName evidence="1">DUF7730 domain-containing protein</fullName>
    </recommendedName>
</protein>
<gene>
    <name evidence="2" type="ORF">E0L32_002907</name>
</gene>
<evidence type="ECO:0000259" key="1">
    <source>
        <dbReference type="Pfam" id="PF24864"/>
    </source>
</evidence>
<sequence>MPLEIRLLIYSYLVDDGGHRRLRVKSMKDGEIDGIPDSKRARYLVVEGYIQRRCYETTYTLATESASFHLGIMGTCRRLYAEVANILYARHSFDFGADIAAVIPFFSDRTAYARAMISEISIQRRVPILIGHGDGGQWSHVARYLAEHASLRKLRLVVGGGRPAEAWEGPQELSKSDFELLAVLKHECIDWATDLARIKDLDEVEIVPEIHHAQAPRTPSMTVFAAFSASIEKGLSQYIRERLGIRTDNAVERHT</sequence>
<accession>A0A507BER1</accession>
<name>A0A507BER1_9PEZI</name>
<evidence type="ECO:0000313" key="3">
    <source>
        <dbReference type="Proteomes" id="UP000319257"/>
    </source>
</evidence>
<dbReference type="Pfam" id="PF24864">
    <property type="entry name" value="DUF7730"/>
    <property type="match status" value="1"/>
</dbReference>
<comment type="caution">
    <text evidence="2">The sequence shown here is derived from an EMBL/GenBank/DDBJ whole genome shotgun (WGS) entry which is preliminary data.</text>
</comment>
<dbReference type="PANTHER" id="PTHR38790">
    <property type="entry name" value="2EXR DOMAIN-CONTAINING PROTEIN-RELATED"/>
    <property type="match status" value="1"/>
</dbReference>
<dbReference type="EMBL" id="SKBQ01000012">
    <property type="protein sequence ID" value="TPX17806.1"/>
    <property type="molecule type" value="Genomic_DNA"/>
</dbReference>
<dbReference type="AlphaFoldDB" id="A0A507BER1"/>
<dbReference type="InterPro" id="IPR056632">
    <property type="entry name" value="DUF7730"/>
</dbReference>
<evidence type="ECO:0000313" key="2">
    <source>
        <dbReference type="EMBL" id="TPX17806.1"/>
    </source>
</evidence>
<organism evidence="2 3">
    <name type="scientific">Thyridium curvatum</name>
    <dbReference type="NCBI Taxonomy" id="1093900"/>
    <lineage>
        <taxon>Eukaryota</taxon>
        <taxon>Fungi</taxon>
        <taxon>Dikarya</taxon>
        <taxon>Ascomycota</taxon>
        <taxon>Pezizomycotina</taxon>
        <taxon>Sordariomycetes</taxon>
        <taxon>Sordariomycetidae</taxon>
        <taxon>Thyridiales</taxon>
        <taxon>Thyridiaceae</taxon>
        <taxon>Thyridium</taxon>
    </lineage>
</organism>
<reference evidence="2 3" key="1">
    <citation type="submission" date="2019-06" db="EMBL/GenBank/DDBJ databases">
        <title>Draft genome sequence of the filamentous fungus Phialemoniopsis curvata isolated from diesel fuel.</title>
        <authorList>
            <person name="Varaljay V.A."/>
            <person name="Lyon W.J."/>
            <person name="Crouch A.L."/>
            <person name="Drake C.E."/>
            <person name="Hollomon J.M."/>
            <person name="Nadeau L.J."/>
            <person name="Nunn H.S."/>
            <person name="Stevenson B.S."/>
            <person name="Bojanowski C.L."/>
            <person name="Crookes-Goodson W.J."/>
        </authorList>
    </citation>
    <scope>NUCLEOTIDE SEQUENCE [LARGE SCALE GENOMIC DNA]</scope>
    <source>
        <strain evidence="2 3">D216</strain>
    </source>
</reference>